<protein>
    <recommendedName>
        <fullName evidence="1">ApeI dehydratase-like domain-containing protein</fullName>
    </recommendedName>
</protein>
<dbReference type="AlphaFoldDB" id="A0A940DHV4"/>
<dbReference type="SUPFAM" id="SSF54637">
    <property type="entry name" value="Thioesterase/thiol ester dehydrase-isomerase"/>
    <property type="match status" value="1"/>
</dbReference>
<gene>
    <name evidence="2" type="ORF">IAC51_00740</name>
</gene>
<reference evidence="2" key="1">
    <citation type="submission" date="2020-10" db="EMBL/GenBank/DDBJ databases">
        <authorList>
            <person name="Gilroy R."/>
        </authorList>
    </citation>
    <scope>NUCLEOTIDE SEQUENCE</scope>
    <source>
        <strain evidence="2">3924</strain>
    </source>
</reference>
<dbReference type="Pfam" id="PF22818">
    <property type="entry name" value="ApeI-like"/>
    <property type="match status" value="1"/>
</dbReference>
<dbReference type="InterPro" id="IPR029069">
    <property type="entry name" value="HotDog_dom_sf"/>
</dbReference>
<accession>A0A940DHV4</accession>
<reference evidence="2" key="2">
    <citation type="journal article" date="2021" name="PeerJ">
        <title>Extensive microbial diversity within the chicken gut microbiome revealed by metagenomics and culture.</title>
        <authorList>
            <person name="Gilroy R."/>
            <person name="Ravi A."/>
            <person name="Getino M."/>
            <person name="Pursley I."/>
            <person name="Horton D.L."/>
            <person name="Alikhan N.F."/>
            <person name="Baker D."/>
            <person name="Gharbi K."/>
            <person name="Hall N."/>
            <person name="Watson M."/>
            <person name="Adriaenssens E.M."/>
            <person name="Foster-Nyarko E."/>
            <person name="Jarju S."/>
            <person name="Secka A."/>
            <person name="Antonio M."/>
            <person name="Oren A."/>
            <person name="Chaudhuri R.R."/>
            <person name="La Ragione R."/>
            <person name="Hildebrand F."/>
            <person name="Pallen M.J."/>
        </authorList>
    </citation>
    <scope>NUCLEOTIDE SEQUENCE</scope>
    <source>
        <strain evidence="2">3924</strain>
    </source>
</reference>
<sequence length="123" mass="13538">MLENKYFTVTASHITDTHGEFDVRLEKGHPVYAGHFPGNPVSPGVCNLQMVKECAEKVAGHALTFRRVAQYRLMEVVSPWKEPDLHISLDVAETDGQYKLTAKMTAAGAEVISVKGELIANNN</sequence>
<evidence type="ECO:0000313" key="3">
    <source>
        <dbReference type="Proteomes" id="UP000712007"/>
    </source>
</evidence>
<comment type="caution">
    <text evidence="2">The sequence shown here is derived from an EMBL/GenBank/DDBJ whole genome shotgun (WGS) entry which is preliminary data.</text>
</comment>
<evidence type="ECO:0000313" key="2">
    <source>
        <dbReference type="EMBL" id="MBO8439160.1"/>
    </source>
</evidence>
<dbReference type="Proteomes" id="UP000712007">
    <property type="component" value="Unassembled WGS sequence"/>
</dbReference>
<dbReference type="EMBL" id="JADIMV010000017">
    <property type="protein sequence ID" value="MBO8439160.1"/>
    <property type="molecule type" value="Genomic_DNA"/>
</dbReference>
<feature type="domain" description="ApeI dehydratase-like" evidence="1">
    <location>
        <begin position="16"/>
        <end position="103"/>
    </location>
</feature>
<proteinExistence type="predicted"/>
<evidence type="ECO:0000259" key="1">
    <source>
        <dbReference type="Pfam" id="PF22818"/>
    </source>
</evidence>
<organism evidence="2 3">
    <name type="scientific">Candidatus Aphodosoma intestinipullorum</name>
    <dbReference type="NCBI Taxonomy" id="2840674"/>
    <lineage>
        <taxon>Bacteria</taxon>
        <taxon>Pseudomonadati</taxon>
        <taxon>Bacteroidota</taxon>
        <taxon>Bacteroidia</taxon>
        <taxon>Bacteroidales</taxon>
        <taxon>Candidatus Aphodosoma</taxon>
    </lineage>
</organism>
<dbReference type="Gene3D" id="3.10.129.10">
    <property type="entry name" value="Hotdog Thioesterase"/>
    <property type="match status" value="1"/>
</dbReference>
<name>A0A940DHV4_9BACT</name>
<dbReference type="InterPro" id="IPR054545">
    <property type="entry name" value="ApeI-like"/>
</dbReference>